<evidence type="ECO:0000313" key="3">
    <source>
        <dbReference type="WBParaSite" id="HPBE_0000599301-mRNA-1"/>
    </source>
</evidence>
<proteinExistence type="predicted"/>
<dbReference type="AlphaFoldDB" id="A0A183FH00"/>
<dbReference type="Proteomes" id="UP000050761">
    <property type="component" value="Unassembled WGS sequence"/>
</dbReference>
<protein>
    <submittedName>
        <fullName evidence="1 3">Uncharacterized protein</fullName>
    </submittedName>
</protein>
<reference evidence="3" key="2">
    <citation type="submission" date="2019-09" db="UniProtKB">
        <authorList>
            <consortium name="WormBaseParasite"/>
        </authorList>
    </citation>
    <scope>IDENTIFICATION</scope>
</reference>
<sequence>MSLRRRAESTCHNGENLKSSKCRRLSLGQRTRPPSGDLFSGLRLSTVHGPSTCRLYKRLARGRRGVATPGLPYFIKADNFDNTDHLPSPLLLQMRK</sequence>
<accession>A0A183FH00</accession>
<gene>
    <name evidence="1" type="ORF">HPBE_LOCUS5994</name>
</gene>
<keyword evidence="2" id="KW-1185">Reference proteome</keyword>
<dbReference type="EMBL" id="UZAH01025576">
    <property type="protein sequence ID" value="VDO66539.1"/>
    <property type="molecule type" value="Genomic_DNA"/>
</dbReference>
<evidence type="ECO:0000313" key="1">
    <source>
        <dbReference type="EMBL" id="VDO66539.1"/>
    </source>
</evidence>
<accession>A0A3P7XLY9</accession>
<evidence type="ECO:0000313" key="2">
    <source>
        <dbReference type="Proteomes" id="UP000050761"/>
    </source>
</evidence>
<name>A0A183FH00_HELPZ</name>
<reference evidence="1 2" key="1">
    <citation type="submission" date="2018-11" db="EMBL/GenBank/DDBJ databases">
        <authorList>
            <consortium name="Pathogen Informatics"/>
        </authorList>
    </citation>
    <scope>NUCLEOTIDE SEQUENCE [LARGE SCALE GENOMIC DNA]</scope>
</reference>
<organism evidence="2 3">
    <name type="scientific">Heligmosomoides polygyrus</name>
    <name type="common">Parasitic roundworm</name>
    <dbReference type="NCBI Taxonomy" id="6339"/>
    <lineage>
        <taxon>Eukaryota</taxon>
        <taxon>Metazoa</taxon>
        <taxon>Ecdysozoa</taxon>
        <taxon>Nematoda</taxon>
        <taxon>Chromadorea</taxon>
        <taxon>Rhabditida</taxon>
        <taxon>Rhabditina</taxon>
        <taxon>Rhabditomorpha</taxon>
        <taxon>Strongyloidea</taxon>
        <taxon>Heligmosomidae</taxon>
        <taxon>Heligmosomoides</taxon>
    </lineage>
</organism>
<dbReference type="WBParaSite" id="HPBE_0000599301-mRNA-1">
    <property type="protein sequence ID" value="HPBE_0000599301-mRNA-1"/>
    <property type="gene ID" value="HPBE_0000599301"/>
</dbReference>